<evidence type="ECO:0000313" key="3">
    <source>
        <dbReference type="EMBL" id="CAG9330291.1"/>
    </source>
</evidence>
<dbReference type="AlphaFoldDB" id="A0AAU9JXD1"/>
<accession>A0AAU9JXD1</accession>
<dbReference type="EMBL" id="CAJZBQ010000051">
    <property type="protein sequence ID" value="CAG9330291.1"/>
    <property type="molecule type" value="Genomic_DNA"/>
</dbReference>
<protein>
    <recommendedName>
        <fullName evidence="2">CUE domain-containing protein</fullName>
    </recommendedName>
</protein>
<dbReference type="Proteomes" id="UP001162131">
    <property type="component" value="Unassembled WGS sequence"/>
</dbReference>
<keyword evidence="1" id="KW-0175">Coiled coil</keyword>
<comment type="caution">
    <text evidence="3">The sequence shown here is derived from an EMBL/GenBank/DDBJ whole genome shotgun (WGS) entry which is preliminary data.</text>
</comment>
<name>A0AAU9JXD1_9CILI</name>
<gene>
    <name evidence="3" type="ORF">BSTOLATCC_MIC50890</name>
</gene>
<feature type="coiled-coil region" evidence="1">
    <location>
        <begin position="132"/>
        <end position="197"/>
    </location>
</feature>
<evidence type="ECO:0000256" key="1">
    <source>
        <dbReference type="SAM" id="Coils"/>
    </source>
</evidence>
<dbReference type="CDD" id="cd14279">
    <property type="entry name" value="CUE"/>
    <property type="match status" value="1"/>
</dbReference>
<dbReference type="Pfam" id="PF02845">
    <property type="entry name" value="CUE"/>
    <property type="match status" value="1"/>
</dbReference>
<reference evidence="3" key="1">
    <citation type="submission" date="2021-09" db="EMBL/GenBank/DDBJ databases">
        <authorList>
            <consortium name="AG Swart"/>
            <person name="Singh M."/>
            <person name="Singh A."/>
            <person name="Seah K."/>
            <person name="Emmerich C."/>
        </authorList>
    </citation>
    <scope>NUCLEOTIDE SEQUENCE</scope>
    <source>
        <strain evidence="3">ATCC30299</strain>
    </source>
</reference>
<organism evidence="3 4">
    <name type="scientific">Blepharisma stoltei</name>
    <dbReference type="NCBI Taxonomy" id="1481888"/>
    <lineage>
        <taxon>Eukaryota</taxon>
        <taxon>Sar</taxon>
        <taxon>Alveolata</taxon>
        <taxon>Ciliophora</taxon>
        <taxon>Postciliodesmatophora</taxon>
        <taxon>Heterotrichea</taxon>
        <taxon>Heterotrichida</taxon>
        <taxon>Blepharismidae</taxon>
        <taxon>Blepharisma</taxon>
    </lineage>
</organism>
<evidence type="ECO:0000259" key="2">
    <source>
        <dbReference type="Pfam" id="PF02845"/>
    </source>
</evidence>
<keyword evidence="4" id="KW-1185">Reference proteome</keyword>
<dbReference type="GO" id="GO:0043130">
    <property type="term" value="F:ubiquitin binding"/>
    <property type="evidence" value="ECO:0007669"/>
    <property type="project" value="InterPro"/>
</dbReference>
<evidence type="ECO:0000313" key="4">
    <source>
        <dbReference type="Proteomes" id="UP001162131"/>
    </source>
</evidence>
<feature type="domain" description="CUE" evidence="2">
    <location>
        <begin position="44"/>
        <end position="76"/>
    </location>
</feature>
<sequence length="214" mass="24541">MAIEIGKRLRIEQDAEDLSAKRICRSTNGQIPQVVELVTPSKSENLTRLHNLFPNRRREDLSYVLDQTSNCFEASISFIQKLELEKSIEQATSTHSAGLINDLIQSGSENAAIQTAFMYLKRHTEHTSNMYLSALRQEHNQLESQFESQKRDAATLKKTVLKLHKKLKLAAEKEKACEELREQLRQEKIKNYALQLQLAKGVFADEVSPNRELF</sequence>
<proteinExistence type="predicted"/>
<dbReference type="InterPro" id="IPR003892">
    <property type="entry name" value="CUE"/>
</dbReference>